<sequence>MDEGSHRGLEHRLFDGENRVVFLEPLRVDGDVVPLWRLSDANDADTVEEIDGPPDGRSGGPGHVDELGDREFRLVSVRKQTEYLVSRPDAEDVDVAP</sequence>
<dbReference type="EMBL" id="HF571520">
    <property type="protein sequence ID" value="CCQ33443.1"/>
    <property type="molecule type" value="Genomic_DNA"/>
</dbReference>
<evidence type="ECO:0000256" key="1">
    <source>
        <dbReference type="SAM" id="MobiDB-lite"/>
    </source>
</evidence>
<keyword evidence="3" id="KW-1185">Reference proteome</keyword>
<evidence type="ECO:0000313" key="2">
    <source>
        <dbReference type="EMBL" id="CCQ33443.1"/>
    </source>
</evidence>
<feature type="region of interest" description="Disordered" evidence="1">
    <location>
        <begin position="45"/>
        <end position="68"/>
    </location>
</feature>
<evidence type="ECO:0000313" key="3">
    <source>
        <dbReference type="Proteomes" id="UP000015381"/>
    </source>
</evidence>
<reference evidence="2 3" key="1">
    <citation type="journal article" date="2014" name="Environ. Microbiol.">
        <title>Halorhabdus tiamatea: proteogenomics and glycosidase activity measurements identify the first cultivated euryarchaeon from a deep-sea anoxic brine lake as potential polysaccharide degrader.</title>
        <authorList>
            <person name="Werner J."/>
            <person name="Ferrer M."/>
            <person name="Michel G."/>
            <person name="Mann A.J."/>
            <person name="Huang S."/>
            <person name="Juarez S."/>
            <person name="Ciordia S."/>
            <person name="Albar J.P."/>
            <person name="Alcaide M."/>
            <person name="La Cono V."/>
            <person name="Yakimov M.M."/>
            <person name="Antunes A."/>
            <person name="Taborda M."/>
            <person name="Da Costa M.S."/>
            <person name="Amann R.I."/>
            <person name="Gloeckner F.O."/>
            <person name="Golyshina O.V."/>
            <person name="Golyshin P.N."/>
            <person name="Teeling H."/>
        </authorList>
    </citation>
    <scope>NUCLEOTIDE SEQUENCE [LARGE SCALE GENOMIC DNA]</scope>
    <source>
        <strain evidence="3">SARL4B</strain>
    </source>
</reference>
<accession>S6D0G8</accession>
<organism evidence="2 3">
    <name type="scientific">Halorhabdus tiamatea SARL4B</name>
    <dbReference type="NCBI Taxonomy" id="1033806"/>
    <lineage>
        <taxon>Archaea</taxon>
        <taxon>Methanobacteriati</taxon>
        <taxon>Methanobacteriota</taxon>
        <taxon>Stenosarchaea group</taxon>
        <taxon>Halobacteria</taxon>
        <taxon>Halobacteriales</taxon>
        <taxon>Haloarculaceae</taxon>
        <taxon>Halorhabdus</taxon>
    </lineage>
</organism>
<dbReference type="HOGENOM" id="CLU_2340087_0_0_2"/>
<dbReference type="Proteomes" id="UP000015381">
    <property type="component" value="Chromosome I"/>
</dbReference>
<dbReference type="KEGG" id="hti:HTIA_1309"/>
<proteinExistence type="predicted"/>
<gene>
    <name evidence="2" type="ORF">HTIA_1309</name>
</gene>
<protein>
    <submittedName>
        <fullName evidence="2">Uncharacterized protein</fullName>
    </submittedName>
</protein>
<dbReference type="AlphaFoldDB" id="S6D0G8"/>
<name>S6D0G8_9EURY</name>